<dbReference type="InterPro" id="IPR036271">
    <property type="entry name" value="Tet_transcr_reg_TetR-rel_C_sf"/>
</dbReference>
<accession>A0A6G8Q9Q6</accession>
<sequence>MSIVRGEGERRGGVQRRRRSPEEAERAILAAARSFLSERPFREMKVEDVMARTGLSRPAFYAYFKDRYELVTRLLEGIGGLLFAVDRRWLVGDPGVGREESREILRDALRGGAETFGRYGPVLRAISEAASYDGRVEEMYRFGLIQRLTEAVAARISRDVEAGISPEGLVPEETARALVLMTERYLIDAYGRPSDRDRVPDATVIRTLETIWLSTLYGPEMTRP</sequence>
<protein>
    <submittedName>
        <fullName evidence="5">TetR family transcriptional regulator</fullName>
    </submittedName>
</protein>
<keyword evidence="6" id="KW-1185">Reference proteome</keyword>
<feature type="compositionally biased region" description="Basic and acidic residues" evidence="3">
    <location>
        <begin position="1"/>
        <end position="12"/>
    </location>
</feature>
<dbReference type="GO" id="GO:0003700">
    <property type="term" value="F:DNA-binding transcription factor activity"/>
    <property type="evidence" value="ECO:0007669"/>
    <property type="project" value="TreeGrafter"/>
</dbReference>
<dbReference type="AlphaFoldDB" id="A0A6G8Q9Q6"/>
<dbReference type="KEGG" id="rub:GBA63_11605"/>
<dbReference type="Pfam" id="PF21313">
    <property type="entry name" value="EthR_C"/>
    <property type="match status" value="1"/>
</dbReference>
<evidence type="ECO:0000313" key="5">
    <source>
        <dbReference type="EMBL" id="QIN83215.1"/>
    </source>
</evidence>
<dbReference type="Pfam" id="PF00440">
    <property type="entry name" value="TetR_N"/>
    <property type="match status" value="1"/>
</dbReference>
<feature type="region of interest" description="Disordered" evidence="3">
    <location>
        <begin position="1"/>
        <end position="20"/>
    </location>
</feature>
<evidence type="ECO:0000313" key="6">
    <source>
        <dbReference type="Proteomes" id="UP000501452"/>
    </source>
</evidence>
<dbReference type="SUPFAM" id="SSF48498">
    <property type="entry name" value="Tetracyclin repressor-like, C-terminal domain"/>
    <property type="match status" value="1"/>
</dbReference>
<evidence type="ECO:0000256" key="2">
    <source>
        <dbReference type="PROSITE-ProRule" id="PRU00335"/>
    </source>
</evidence>
<dbReference type="PANTHER" id="PTHR30055">
    <property type="entry name" value="HTH-TYPE TRANSCRIPTIONAL REGULATOR RUTR"/>
    <property type="match status" value="1"/>
</dbReference>
<dbReference type="Gene3D" id="1.10.10.60">
    <property type="entry name" value="Homeodomain-like"/>
    <property type="match status" value="1"/>
</dbReference>
<dbReference type="Gene3D" id="1.10.357.10">
    <property type="entry name" value="Tetracycline Repressor, domain 2"/>
    <property type="match status" value="1"/>
</dbReference>
<organism evidence="5 6">
    <name type="scientific">Rubrobacter tropicus</name>
    <dbReference type="NCBI Taxonomy" id="2653851"/>
    <lineage>
        <taxon>Bacteria</taxon>
        <taxon>Bacillati</taxon>
        <taxon>Actinomycetota</taxon>
        <taxon>Rubrobacteria</taxon>
        <taxon>Rubrobacterales</taxon>
        <taxon>Rubrobacteraceae</taxon>
        <taxon>Rubrobacter</taxon>
    </lineage>
</organism>
<evidence type="ECO:0000259" key="4">
    <source>
        <dbReference type="PROSITE" id="PS50977"/>
    </source>
</evidence>
<dbReference type="Proteomes" id="UP000501452">
    <property type="component" value="Chromosome"/>
</dbReference>
<dbReference type="PANTHER" id="PTHR30055:SF184">
    <property type="entry name" value="HTH-TYPE TRANSCRIPTIONAL REGULATOR ETHR"/>
    <property type="match status" value="1"/>
</dbReference>
<reference evidence="5 6" key="1">
    <citation type="submission" date="2019-10" db="EMBL/GenBank/DDBJ databases">
        <title>Rubrobacter sp nov SCSIO 52090 isolated from a deep-sea sediment in the South China Sea.</title>
        <authorList>
            <person name="Chen R.W."/>
        </authorList>
    </citation>
    <scope>NUCLEOTIDE SEQUENCE [LARGE SCALE GENOMIC DNA]</scope>
    <source>
        <strain evidence="5 6">SCSIO 52909</strain>
    </source>
</reference>
<dbReference type="GO" id="GO:0000976">
    <property type="term" value="F:transcription cis-regulatory region binding"/>
    <property type="evidence" value="ECO:0007669"/>
    <property type="project" value="TreeGrafter"/>
</dbReference>
<proteinExistence type="predicted"/>
<dbReference type="SUPFAM" id="SSF46689">
    <property type="entry name" value="Homeodomain-like"/>
    <property type="match status" value="1"/>
</dbReference>
<gene>
    <name evidence="5" type="ORF">GBA63_11605</name>
</gene>
<dbReference type="EMBL" id="CP045119">
    <property type="protein sequence ID" value="QIN83215.1"/>
    <property type="molecule type" value="Genomic_DNA"/>
</dbReference>
<dbReference type="InterPro" id="IPR001647">
    <property type="entry name" value="HTH_TetR"/>
</dbReference>
<dbReference type="PRINTS" id="PR00455">
    <property type="entry name" value="HTHTETR"/>
</dbReference>
<dbReference type="InterPro" id="IPR009057">
    <property type="entry name" value="Homeodomain-like_sf"/>
</dbReference>
<evidence type="ECO:0000256" key="3">
    <source>
        <dbReference type="SAM" id="MobiDB-lite"/>
    </source>
</evidence>
<name>A0A6G8Q9Q6_9ACTN</name>
<dbReference type="InterPro" id="IPR049397">
    <property type="entry name" value="EthR_C"/>
</dbReference>
<feature type="DNA-binding region" description="H-T-H motif" evidence="2">
    <location>
        <begin position="45"/>
        <end position="64"/>
    </location>
</feature>
<dbReference type="InterPro" id="IPR050109">
    <property type="entry name" value="HTH-type_TetR-like_transc_reg"/>
</dbReference>
<dbReference type="PROSITE" id="PS50977">
    <property type="entry name" value="HTH_TETR_2"/>
    <property type="match status" value="1"/>
</dbReference>
<evidence type="ECO:0000256" key="1">
    <source>
        <dbReference type="ARBA" id="ARBA00023125"/>
    </source>
</evidence>
<feature type="domain" description="HTH tetR-type" evidence="4">
    <location>
        <begin position="22"/>
        <end position="82"/>
    </location>
</feature>
<keyword evidence="1 2" id="KW-0238">DNA-binding</keyword>